<dbReference type="EMBL" id="DQ158856">
    <property type="protein sequence ID" value="ABA27198.1"/>
    <property type="molecule type" value="Genomic_DNA"/>
</dbReference>
<evidence type="ECO:0000256" key="1">
    <source>
        <dbReference type="ARBA" id="ARBA00004141"/>
    </source>
</evidence>
<reference evidence="7 8" key="1">
    <citation type="journal article" date="2006" name="Proc. Natl. Acad. Sci. U.S.A.">
        <title>Complete nucleotide sequence of the chlorarachniophyte nucleomorph: nature's smallest nucleus.</title>
        <authorList>
            <person name="Gilson P.R."/>
            <person name="Su V."/>
            <person name="Slamovits C.H."/>
            <person name="Reith M.E."/>
            <person name="Keeling P.J."/>
            <person name="McFadden G.I."/>
        </authorList>
    </citation>
    <scope>NUCLEOTIDE SEQUENCE [LARGE SCALE GENOMIC DNA]</scope>
    <source>
        <strain evidence="8">CCMP621</strain>
    </source>
</reference>
<feature type="transmembrane region" description="Helical" evidence="6">
    <location>
        <begin position="270"/>
        <end position="289"/>
    </location>
</feature>
<evidence type="ECO:0000256" key="3">
    <source>
        <dbReference type="ARBA" id="ARBA00022692"/>
    </source>
</evidence>
<dbReference type="RefSeq" id="XP_001712810.1">
    <property type="nucleotide sequence ID" value="XM_001712758.1"/>
</dbReference>
<proteinExistence type="inferred from homology"/>
<dbReference type="HAMAP" id="MF_00902">
    <property type="entry name" value="TatC"/>
    <property type="match status" value="1"/>
</dbReference>
<evidence type="ECO:0000256" key="2">
    <source>
        <dbReference type="ARBA" id="ARBA00008882"/>
    </source>
</evidence>
<dbReference type="GO" id="GO:0009977">
    <property type="term" value="F:proton motive force dependent protein transmembrane transporter activity"/>
    <property type="evidence" value="ECO:0007669"/>
    <property type="project" value="TreeGrafter"/>
</dbReference>
<keyword evidence="5 6" id="KW-0472">Membrane</keyword>
<evidence type="ECO:0000256" key="6">
    <source>
        <dbReference type="SAM" id="Phobius"/>
    </source>
</evidence>
<dbReference type="GO" id="GO:0033281">
    <property type="term" value="C:TAT protein transport complex"/>
    <property type="evidence" value="ECO:0007669"/>
    <property type="project" value="TreeGrafter"/>
</dbReference>
<dbReference type="PANTHER" id="PTHR30371:SF0">
    <property type="entry name" value="SEC-INDEPENDENT PROTEIN TRANSLOCASE PROTEIN TATC, CHLOROPLASTIC-RELATED"/>
    <property type="match status" value="1"/>
</dbReference>
<evidence type="ECO:0000313" key="7">
    <source>
        <dbReference type="EMBL" id="ABA27198.1"/>
    </source>
</evidence>
<dbReference type="GO" id="GO:0065002">
    <property type="term" value="P:intracellular protein transmembrane transport"/>
    <property type="evidence" value="ECO:0007669"/>
    <property type="project" value="TreeGrafter"/>
</dbReference>
<dbReference type="GeneID" id="5788435"/>
<comment type="similarity">
    <text evidence="2">Belongs to the TatC family.</text>
</comment>
<feature type="transmembrane region" description="Helical" evidence="6">
    <location>
        <begin position="246"/>
        <end position="264"/>
    </location>
</feature>
<dbReference type="Pfam" id="PF00902">
    <property type="entry name" value="TatC"/>
    <property type="match status" value="1"/>
</dbReference>
<dbReference type="PRINTS" id="PR01840">
    <property type="entry name" value="TATCFAMILY"/>
</dbReference>
<dbReference type="GO" id="GO:0043953">
    <property type="term" value="P:protein transport by the Tat complex"/>
    <property type="evidence" value="ECO:0007669"/>
    <property type="project" value="TreeGrafter"/>
</dbReference>
<feature type="transmembrane region" description="Helical" evidence="6">
    <location>
        <begin position="79"/>
        <end position="103"/>
    </location>
</feature>
<dbReference type="PANTHER" id="PTHR30371">
    <property type="entry name" value="SEC-INDEPENDENT PROTEIN TRANSLOCASE PROTEIN TATC"/>
    <property type="match status" value="1"/>
</dbReference>
<dbReference type="NCBIfam" id="TIGR00945">
    <property type="entry name" value="tatC"/>
    <property type="match status" value="1"/>
</dbReference>
<sequence>MIKNARFSISISRNIFLQKNNQKLLITKNNRNSIINKSKKIFFKKKSHHEALCIPDQILDNQIQKQTVNYHIDELRERILISIINIFLSFCICLSISKDLLIAFEINGLKNNYSFLQLNPGEFFFTSLEIAINFGIICSFPSLVYQISSYTIPGLTKNEKNFYIPIILGSIFLFVLGLIFSYYILSPFALNFFSTYSDGLVESTLSIKQYFDFYIKLMFSTGIGFQIPIILVILGKSKLVTSNQMLSQWRYVIIICSIAAAVITPTTDPVTQLITCLPLIGLYFLGVFLTKLSEN</sequence>
<name>Q3LWG7_BIGNA</name>
<gene>
    <name evidence="7" type="primary">tatC</name>
</gene>
<accession>Q3LWG7</accession>
<protein>
    <submittedName>
        <fullName evidence="7">Thylakoid protein translocator TATC</fullName>
    </submittedName>
</protein>
<evidence type="ECO:0000256" key="5">
    <source>
        <dbReference type="ARBA" id="ARBA00023136"/>
    </source>
</evidence>
<dbReference type="InterPro" id="IPR002033">
    <property type="entry name" value="TatC"/>
</dbReference>
<organism evidence="7 8">
    <name type="scientific">Bigelowiella natans</name>
    <name type="common">Pedinomonas minutissima</name>
    <name type="synonym">Chlorarachnion sp. (strain CCMP621)</name>
    <dbReference type="NCBI Taxonomy" id="227086"/>
    <lineage>
        <taxon>Eukaryota</taxon>
        <taxon>Sar</taxon>
        <taxon>Rhizaria</taxon>
        <taxon>Cercozoa</taxon>
        <taxon>Chlorarachniophyceae</taxon>
        <taxon>Bigelowiella</taxon>
    </lineage>
</organism>
<feature type="transmembrane region" description="Helical" evidence="6">
    <location>
        <begin position="213"/>
        <end position="234"/>
    </location>
</feature>
<keyword evidence="4 6" id="KW-1133">Transmembrane helix</keyword>
<feature type="transmembrane region" description="Helical" evidence="6">
    <location>
        <begin position="166"/>
        <end position="193"/>
    </location>
</feature>
<comment type="subcellular location">
    <subcellularLocation>
        <location evidence="1">Membrane</location>
        <topology evidence="1">Multi-pass membrane protein</topology>
    </subcellularLocation>
</comment>
<feature type="transmembrane region" description="Helical" evidence="6">
    <location>
        <begin position="123"/>
        <end position="145"/>
    </location>
</feature>
<keyword evidence="7" id="KW-0542">Nucleomorph</keyword>
<dbReference type="Proteomes" id="UP000243425">
    <property type="component" value="Nucleomorph 1"/>
</dbReference>
<dbReference type="AlphaFoldDB" id="Q3LWG7"/>
<geneLocation type="nucleomorph" evidence="7"/>
<evidence type="ECO:0000313" key="8">
    <source>
        <dbReference type="Proteomes" id="UP000243425"/>
    </source>
</evidence>
<evidence type="ECO:0000256" key="4">
    <source>
        <dbReference type="ARBA" id="ARBA00022989"/>
    </source>
</evidence>
<keyword evidence="3 6" id="KW-0812">Transmembrane</keyword>